<sequence length="112" mass="12787">MEGTPFMQPSVFIHELGSLSCCTPAPLPPDTTLLRSPDSQQSQRETCILNLFPYGGRNCRLCGRRPPDDKFLNFFVSRNLGSFWLECLIKHAHKLLSFKGLHDGMRFLQDFI</sequence>
<dbReference type="AlphaFoldDB" id="A0A8J8WL65"/>
<comment type="caution">
    <text evidence="1">The sequence shown here is derived from an EMBL/GenBank/DDBJ whole genome shotgun (WGS) entry which is preliminary data.</text>
</comment>
<evidence type="ECO:0000313" key="2">
    <source>
        <dbReference type="Proteomes" id="UP000770661"/>
    </source>
</evidence>
<keyword evidence="2" id="KW-1185">Reference proteome</keyword>
<gene>
    <name evidence="1" type="ORF">GWK47_000245</name>
</gene>
<dbReference type="EMBL" id="JACEEZ010025849">
    <property type="protein sequence ID" value="KAG0696905.1"/>
    <property type="molecule type" value="Genomic_DNA"/>
</dbReference>
<proteinExistence type="predicted"/>
<reference evidence="1" key="1">
    <citation type="submission" date="2020-07" db="EMBL/GenBank/DDBJ databases">
        <title>The High-quality genome of the commercially important snow crab, Chionoecetes opilio.</title>
        <authorList>
            <person name="Jeong J.-H."/>
            <person name="Ryu S."/>
        </authorList>
    </citation>
    <scope>NUCLEOTIDE SEQUENCE</scope>
    <source>
        <strain evidence="1">MADBK_172401_WGS</strain>
        <tissue evidence="1">Digestive gland</tissue>
    </source>
</reference>
<name>A0A8J8WL65_CHIOP</name>
<protein>
    <submittedName>
        <fullName evidence="1">Uncharacterized protein</fullName>
    </submittedName>
</protein>
<accession>A0A8J8WL65</accession>
<dbReference type="Proteomes" id="UP000770661">
    <property type="component" value="Unassembled WGS sequence"/>
</dbReference>
<evidence type="ECO:0000313" key="1">
    <source>
        <dbReference type="EMBL" id="KAG0696905.1"/>
    </source>
</evidence>
<organism evidence="1 2">
    <name type="scientific">Chionoecetes opilio</name>
    <name type="common">Atlantic snow crab</name>
    <name type="synonym">Cancer opilio</name>
    <dbReference type="NCBI Taxonomy" id="41210"/>
    <lineage>
        <taxon>Eukaryota</taxon>
        <taxon>Metazoa</taxon>
        <taxon>Ecdysozoa</taxon>
        <taxon>Arthropoda</taxon>
        <taxon>Crustacea</taxon>
        <taxon>Multicrustacea</taxon>
        <taxon>Malacostraca</taxon>
        <taxon>Eumalacostraca</taxon>
        <taxon>Eucarida</taxon>
        <taxon>Decapoda</taxon>
        <taxon>Pleocyemata</taxon>
        <taxon>Brachyura</taxon>
        <taxon>Eubrachyura</taxon>
        <taxon>Majoidea</taxon>
        <taxon>Majidae</taxon>
        <taxon>Chionoecetes</taxon>
    </lineage>
</organism>